<reference evidence="4 5" key="1">
    <citation type="submission" date="2016-11" db="EMBL/GenBank/DDBJ databases">
        <authorList>
            <person name="Jaros S."/>
            <person name="Januszkiewicz K."/>
            <person name="Wedrychowicz H."/>
        </authorList>
    </citation>
    <scope>NUCLEOTIDE SEQUENCE [LARGE SCALE GENOMIC DNA]</scope>
    <source>
        <strain evidence="4 5">CGMCC 4.5723</strain>
    </source>
</reference>
<dbReference type="Pfam" id="PF03703">
    <property type="entry name" value="bPH_2"/>
    <property type="match status" value="1"/>
</dbReference>
<keyword evidence="2" id="KW-1133">Transmembrane helix</keyword>
<evidence type="ECO:0000256" key="2">
    <source>
        <dbReference type="SAM" id="Phobius"/>
    </source>
</evidence>
<evidence type="ECO:0000313" key="4">
    <source>
        <dbReference type="EMBL" id="SHK01946.1"/>
    </source>
</evidence>
<dbReference type="PANTHER" id="PTHR34473">
    <property type="entry name" value="UPF0699 TRANSMEMBRANE PROTEIN YDBS"/>
    <property type="match status" value="1"/>
</dbReference>
<sequence length="182" mass="19627">MDTSEPTPPNPPPPAPERPLDAAFAAPGGSEWRRVSPALAWYRRMVLGALCLGSGLLGALLLFLWADRVWAAVWAAAALAVFAAGWFPAGRFRDSWGYTEGRTELYLTYGVLVRQLVVVPYGRMQVVDTTADLLEQALGIATVRVRTAASTADTRVVGLPLLEAVALRDRLASRSETFSTGL</sequence>
<dbReference type="AlphaFoldDB" id="A0A1M6P1Z2"/>
<feature type="domain" description="YdbS-like PH" evidence="3">
    <location>
        <begin position="96"/>
        <end position="169"/>
    </location>
</feature>
<keyword evidence="5" id="KW-1185">Reference proteome</keyword>
<organism evidence="4 5">
    <name type="scientific">Nocardiopsis flavescens</name>
    <dbReference type="NCBI Taxonomy" id="758803"/>
    <lineage>
        <taxon>Bacteria</taxon>
        <taxon>Bacillati</taxon>
        <taxon>Actinomycetota</taxon>
        <taxon>Actinomycetes</taxon>
        <taxon>Streptosporangiales</taxon>
        <taxon>Nocardiopsidaceae</taxon>
        <taxon>Nocardiopsis</taxon>
    </lineage>
</organism>
<feature type="transmembrane region" description="Helical" evidence="2">
    <location>
        <begin position="46"/>
        <end position="65"/>
    </location>
</feature>
<gene>
    <name evidence="4" type="ORF">SAMN05421803_112211</name>
</gene>
<evidence type="ECO:0000259" key="3">
    <source>
        <dbReference type="Pfam" id="PF03703"/>
    </source>
</evidence>
<dbReference type="Proteomes" id="UP000184452">
    <property type="component" value="Unassembled WGS sequence"/>
</dbReference>
<evidence type="ECO:0000313" key="5">
    <source>
        <dbReference type="Proteomes" id="UP000184452"/>
    </source>
</evidence>
<protein>
    <recommendedName>
        <fullName evidence="3">YdbS-like PH domain-containing protein</fullName>
    </recommendedName>
</protein>
<keyword evidence="2" id="KW-0812">Transmembrane</keyword>
<dbReference type="PANTHER" id="PTHR34473:SF3">
    <property type="entry name" value="TRANSMEMBRANE PROTEIN-RELATED"/>
    <property type="match status" value="1"/>
</dbReference>
<name>A0A1M6P1Z2_9ACTN</name>
<keyword evidence="2" id="KW-0472">Membrane</keyword>
<proteinExistence type="predicted"/>
<feature type="region of interest" description="Disordered" evidence="1">
    <location>
        <begin position="1"/>
        <end position="20"/>
    </location>
</feature>
<feature type="compositionally biased region" description="Pro residues" evidence="1">
    <location>
        <begin position="1"/>
        <end position="17"/>
    </location>
</feature>
<dbReference type="EMBL" id="FQZK01000012">
    <property type="protein sequence ID" value="SHK01946.1"/>
    <property type="molecule type" value="Genomic_DNA"/>
</dbReference>
<dbReference type="InterPro" id="IPR005182">
    <property type="entry name" value="YdbS-like_PH"/>
</dbReference>
<accession>A0A1M6P1Z2</accession>
<dbReference type="STRING" id="758803.SAMN05421803_112211"/>
<feature type="transmembrane region" description="Helical" evidence="2">
    <location>
        <begin position="71"/>
        <end position="89"/>
    </location>
</feature>
<evidence type="ECO:0000256" key="1">
    <source>
        <dbReference type="SAM" id="MobiDB-lite"/>
    </source>
</evidence>